<dbReference type="Gene3D" id="3.30.530.20">
    <property type="match status" value="1"/>
</dbReference>
<dbReference type="AlphaFoldDB" id="A0A4Y3WR50"/>
<organism evidence="1 2">
    <name type="scientific">Pseudonocardia hydrocarbonoxydans</name>
    <dbReference type="NCBI Taxonomy" id="76726"/>
    <lineage>
        <taxon>Bacteria</taxon>
        <taxon>Bacillati</taxon>
        <taxon>Actinomycetota</taxon>
        <taxon>Actinomycetes</taxon>
        <taxon>Pseudonocardiales</taxon>
        <taxon>Pseudonocardiaceae</taxon>
        <taxon>Pseudonocardia</taxon>
    </lineage>
</organism>
<comment type="caution">
    <text evidence="1">The sequence shown here is derived from an EMBL/GenBank/DDBJ whole genome shotgun (WGS) entry which is preliminary data.</text>
</comment>
<gene>
    <name evidence="1" type="ORF">PHY01_36450</name>
</gene>
<dbReference type="SUPFAM" id="SSF55961">
    <property type="entry name" value="Bet v1-like"/>
    <property type="match status" value="1"/>
</dbReference>
<dbReference type="Proteomes" id="UP000320338">
    <property type="component" value="Unassembled WGS sequence"/>
</dbReference>
<dbReference type="RefSeq" id="WP_141280192.1">
    <property type="nucleotide sequence ID" value="NZ_BAAARZ010000005.1"/>
</dbReference>
<dbReference type="InterPro" id="IPR019587">
    <property type="entry name" value="Polyketide_cyclase/dehydratase"/>
</dbReference>
<sequence>MTEVTRFVAAPPAAVFATLADGWNYALWVVGAAHMRTVDPDFPAVGSRLHHSVGVWPLLLEDTTEVLEVEPDRRLVLRARGWPTGEARVAIELVAVAGGTRVRLSEEATSGPGALVPGVVQSLVLAPRNREALARLDAVVTDRGA</sequence>
<dbReference type="EMBL" id="BJNG01000034">
    <property type="protein sequence ID" value="GEC21362.1"/>
    <property type="molecule type" value="Genomic_DNA"/>
</dbReference>
<evidence type="ECO:0000313" key="2">
    <source>
        <dbReference type="Proteomes" id="UP000320338"/>
    </source>
</evidence>
<keyword evidence="2" id="KW-1185">Reference proteome</keyword>
<protein>
    <submittedName>
        <fullName evidence="1">Polyketide cyclase</fullName>
    </submittedName>
</protein>
<proteinExistence type="predicted"/>
<dbReference type="InterPro" id="IPR023393">
    <property type="entry name" value="START-like_dom_sf"/>
</dbReference>
<dbReference type="OrthoDB" id="4483486at2"/>
<name>A0A4Y3WR50_9PSEU</name>
<reference evidence="1 2" key="1">
    <citation type="submission" date="2019-06" db="EMBL/GenBank/DDBJ databases">
        <title>Whole genome shotgun sequence of Pseudonocardia hydrocarbonoxydans NBRC 14498.</title>
        <authorList>
            <person name="Hosoyama A."/>
            <person name="Uohara A."/>
            <person name="Ohji S."/>
            <person name="Ichikawa N."/>
        </authorList>
    </citation>
    <scope>NUCLEOTIDE SEQUENCE [LARGE SCALE GENOMIC DNA]</scope>
    <source>
        <strain evidence="1 2">NBRC 14498</strain>
    </source>
</reference>
<accession>A0A4Y3WR50</accession>
<dbReference type="Pfam" id="PF10604">
    <property type="entry name" value="Polyketide_cyc2"/>
    <property type="match status" value="1"/>
</dbReference>
<evidence type="ECO:0000313" key="1">
    <source>
        <dbReference type="EMBL" id="GEC21362.1"/>
    </source>
</evidence>